<dbReference type="EMBL" id="ADBV01007485">
    <property type="protein sequence ID" value="EJW77677.1"/>
    <property type="molecule type" value="Genomic_DNA"/>
</dbReference>
<dbReference type="InterPro" id="IPR033453">
    <property type="entry name" value="Glyco_hydro_30_TIM-barrel"/>
</dbReference>
<dbReference type="InterPro" id="IPR001139">
    <property type="entry name" value="Glyco_hydro_30"/>
</dbReference>
<keyword evidence="5 6" id="KW-0378">Hydrolase</keyword>
<dbReference type="PANTHER" id="PTHR11069:SF23">
    <property type="entry name" value="LYSOSOMAL ACID GLUCOSYLCERAMIDASE"/>
    <property type="match status" value="1"/>
</dbReference>
<organism evidence="8 9">
    <name type="scientific">Wuchereria bancrofti</name>
    <dbReference type="NCBI Taxonomy" id="6293"/>
    <lineage>
        <taxon>Eukaryota</taxon>
        <taxon>Metazoa</taxon>
        <taxon>Ecdysozoa</taxon>
        <taxon>Nematoda</taxon>
        <taxon>Chromadorea</taxon>
        <taxon>Rhabditida</taxon>
        <taxon>Spirurina</taxon>
        <taxon>Spiruromorpha</taxon>
        <taxon>Filarioidea</taxon>
        <taxon>Onchocercidae</taxon>
        <taxon>Wuchereria</taxon>
    </lineage>
</organism>
<feature type="non-terminal residue" evidence="8">
    <location>
        <position position="1"/>
    </location>
</feature>
<dbReference type="GO" id="GO:0006680">
    <property type="term" value="P:glucosylceramide catabolic process"/>
    <property type="evidence" value="ECO:0007669"/>
    <property type="project" value="TreeGrafter"/>
</dbReference>
<feature type="domain" description="Glycosyl hydrolase family 30 TIM-barrel" evidence="7">
    <location>
        <begin position="17"/>
        <end position="199"/>
    </location>
</feature>
<sequence length="213" mass="23939">TGVIRLETDSQIRFQTIIGFGGAFTDAVGINIGSLSVLAQDNLLESYFGKTGIQYTIGRVPIASTDFSTHAYSYDDSPNDFALANFSLVEEDFKFKIPYIKQAVRLTDGALKLFASPWSAPGWMKTSGQMIGGGTLRGPPNGPYHVTWANHYVKFLEIYKKNGVKFWGLTIQNEPVSGIDLSYKWQTMYFSPKTERYFYILLLLFNNLLIKTK</sequence>
<keyword evidence="4" id="KW-0732">Signal</keyword>
<reference evidence="9" key="1">
    <citation type="submission" date="2012-08" db="EMBL/GenBank/DDBJ databases">
        <title>The Genome Sequence of Wuchereria bancrofti.</title>
        <authorList>
            <person name="Nutman T.B."/>
            <person name="Fink D.L."/>
            <person name="Russ C."/>
            <person name="Young S."/>
            <person name="Zeng Q."/>
            <person name="Koehrsen M."/>
            <person name="Alvarado L."/>
            <person name="Berlin A."/>
            <person name="Chapman S.B."/>
            <person name="Chen Z."/>
            <person name="Freedman E."/>
            <person name="Gellesch M."/>
            <person name="Goldberg J."/>
            <person name="Griggs A."/>
            <person name="Gujja S."/>
            <person name="Heilman E.R."/>
            <person name="Heiman D."/>
            <person name="Hepburn T."/>
            <person name="Howarth C."/>
            <person name="Jen D."/>
            <person name="Larson L."/>
            <person name="Lewis B."/>
            <person name="Mehta T."/>
            <person name="Park D."/>
            <person name="Pearson M."/>
            <person name="Roberts A."/>
            <person name="Saif S."/>
            <person name="Shea T."/>
            <person name="Shenoy N."/>
            <person name="Sisk P."/>
            <person name="Stolte C."/>
            <person name="Sykes S."/>
            <person name="Walk T."/>
            <person name="White J."/>
            <person name="Yandava C."/>
            <person name="Haas B."/>
            <person name="Henn M.R."/>
            <person name="Nusbaum C."/>
            <person name="Birren B."/>
        </authorList>
    </citation>
    <scope>NUCLEOTIDE SEQUENCE [LARGE SCALE GENOMIC DNA]</scope>
    <source>
        <strain evidence="9">NA</strain>
    </source>
</reference>
<dbReference type="GO" id="GO:0016020">
    <property type="term" value="C:membrane"/>
    <property type="evidence" value="ECO:0007669"/>
    <property type="project" value="GOC"/>
</dbReference>
<dbReference type="Pfam" id="PF02055">
    <property type="entry name" value="Glyco_hydro_30"/>
    <property type="match status" value="1"/>
</dbReference>
<protein>
    <recommendedName>
        <fullName evidence="3 6">Glucosylceramidase</fullName>
        <ecNumber evidence="3 6">3.2.1.45</ecNumber>
    </recommendedName>
</protein>
<comment type="catalytic activity">
    <reaction evidence="1">
        <text>a beta-D-glucosyl-(1&lt;-&gt;1')-N-acylsphing-4-enine + H2O = an N-acylsphing-4-enine + D-glucose</text>
        <dbReference type="Rhea" id="RHEA:13269"/>
        <dbReference type="ChEBI" id="CHEBI:4167"/>
        <dbReference type="ChEBI" id="CHEBI:15377"/>
        <dbReference type="ChEBI" id="CHEBI:22801"/>
        <dbReference type="ChEBI" id="CHEBI:52639"/>
        <dbReference type="EC" id="3.2.1.45"/>
    </reaction>
    <physiologicalReaction direction="left-to-right" evidence="1">
        <dbReference type="Rhea" id="RHEA:13270"/>
    </physiologicalReaction>
</comment>
<evidence type="ECO:0000259" key="7">
    <source>
        <dbReference type="Pfam" id="PF02055"/>
    </source>
</evidence>
<evidence type="ECO:0000256" key="1">
    <source>
        <dbReference type="ARBA" id="ARBA00001013"/>
    </source>
</evidence>
<accession>J9EKY4</accession>
<evidence type="ECO:0000256" key="2">
    <source>
        <dbReference type="ARBA" id="ARBA00005382"/>
    </source>
</evidence>
<dbReference type="InterPro" id="IPR017853">
    <property type="entry name" value="GH"/>
</dbReference>
<comment type="caution">
    <text evidence="8">The sequence shown here is derived from an EMBL/GenBank/DDBJ whole genome shotgun (WGS) entry which is preliminary data.</text>
</comment>
<dbReference type="Gene3D" id="3.20.20.80">
    <property type="entry name" value="Glycosidases"/>
    <property type="match status" value="1"/>
</dbReference>
<proteinExistence type="inferred from homology"/>
<keyword evidence="6" id="KW-0326">Glycosidase</keyword>
<name>J9EKY4_WUCBA</name>
<dbReference type="Proteomes" id="UP000004810">
    <property type="component" value="Unassembled WGS sequence"/>
</dbReference>
<keyword evidence="6" id="KW-0443">Lipid metabolism</keyword>
<evidence type="ECO:0000256" key="3">
    <source>
        <dbReference type="ARBA" id="ARBA00012658"/>
    </source>
</evidence>
<dbReference type="PANTHER" id="PTHR11069">
    <property type="entry name" value="GLUCOSYLCERAMIDASE"/>
    <property type="match status" value="1"/>
</dbReference>
<dbReference type="GO" id="GO:0004348">
    <property type="term" value="F:glucosylceramidase activity"/>
    <property type="evidence" value="ECO:0007669"/>
    <property type="project" value="UniProtKB-EC"/>
</dbReference>
<dbReference type="EC" id="3.2.1.45" evidence="3 6"/>
<evidence type="ECO:0000256" key="5">
    <source>
        <dbReference type="ARBA" id="ARBA00022801"/>
    </source>
</evidence>
<evidence type="ECO:0000256" key="6">
    <source>
        <dbReference type="RuleBase" id="RU361188"/>
    </source>
</evidence>
<evidence type="ECO:0000313" key="9">
    <source>
        <dbReference type="Proteomes" id="UP000004810"/>
    </source>
</evidence>
<dbReference type="AlphaFoldDB" id="J9EKY4"/>
<comment type="similarity">
    <text evidence="2 6">Belongs to the glycosyl hydrolase 30 family.</text>
</comment>
<gene>
    <name evidence="8" type="ORF">WUBG_11419</name>
</gene>
<dbReference type="SUPFAM" id="SSF51445">
    <property type="entry name" value="(Trans)glycosidases"/>
    <property type="match status" value="1"/>
</dbReference>
<evidence type="ECO:0000256" key="4">
    <source>
        <dbReference type="ARBA" id="ARBA00022729"/>
    </source>
</evidence>
<evidence type="ECO:0000313" key="8">
    <source>
        <dbReference type="EMBL" id="EJW77677.1"/>
    </source>
</evidence>
<keyword evidence="6" id="KW-0746">Sphingolipid metabolism</keyword>
<dbReference type="PRINTS" id="PR00843">
    <property type="entry name" value="GLHYDRLASE30"/>
</dbReference>